<evidence type="ECO:0000256" key="3">
    <source>
        <dbReference type="ARBA" id="ARBA00023239"/>
    </source>
</evidence>
<keyword evidence="3" id="KW-0456">Lyase</keyword>
<dbReference type="Pfam" id="PF21391">
    <property type="entry name" value="tyr_de_CO2_C"/>
    <property type="match status" value="1"/>
</dbReference>
<keyword evidence="7" id="KW-1185">Reference proteome</keyword>
<comment type="caution">
    <text evidence="6">The sequence shown here is derived from an EMBL/GenBank/DDBJ whole genome shotgun (WGS) entry which is preliminary data.</text>
</comment>
<gene>
    <name evidence="6" type="ORF">FB45DRAFT_1090790</name>
</gene>
<keyword evidence="6" id="KW-0808">Transferase</keyword>
<dbReference type="InterPro" id="IPR002129">
    <property type="entry name" value="PyrdxlP-dep_de-COase"/>
</dbReference>
<dbReference type="AlphaFoldDB" id="A0AAD7BI93"/>
<dbReference type="InterPro" id="IPR015424">
    <property type="entry name" value="PyrdxlP-dep_Trfase"/>
</dbReference>
<accession>A0AAD7BI93</accession>
<dbReference type="InterPro" id="IPR049373">
    <property type="entry name" value="TyrDC_C"/>
</dbReference>
<dbReference type="GO" id="GO:0016740">
    <property type="term" value="F:transferase activity"/>
    <property type="evidence" value="ECO:0007669"/>
    <property type="project" value="UniProtKB-KW"/>
</dbReference>
<dbReference type="InterPro" id="IPR050477">
    <property type="entry name" value="GrpII_AminoAcid_Decarb"/>
</dbReference>
<dbReference type="GO" id="GO:0030170">
    <property type="term" value="F:pyridoxal phosphate binding"/>
    <property type="evidence" value="ECO:0007669"/>
    <property type="project" value="InterPro"/>
</dbReference>
<dbReference type="InterPro" id="IPR015421">
    <property type="entry name" value="PyrdxlP-dep_Trfase_major"/>
</dbReference>
<dbReference type="EMBL" id="JARKIF010000015">
    <property type="protein sequence ID" value="KAJ7622127.1"/>
    <property type="molecule type" value="Genomic_DNA"/>
</dbReference>
<feature type="non-terminal residue" evidence="6">
    <location>
        <position position="1"/>
    </location>
</feature>
<reference evidence="6" key="1">
    <citation type="submission" date="2023-03" db="EMBL/GenBank/DDBJ databases">
        <title>Massive genome expansion in bonnet fungi (Mycena s.s.) driven by repeated elements and novel gene families across ecological guilds.</title>
        <authorList>
            <consortium name="Lawrence Berkeley National Laboratory"/>
            <person name="Harder C.B."/>
            <person name="Miyauchi S."/>
            <person name="Viragh M."/>
            <person name="Kuo A."/>
            <person name="Thoen E."/>
            <person name="Andreopoulos B."/>
            <person name="Lu D."/>
            <person name="Skrede I."/>
            <person name="Drula E."/>
            <person name="Henrissat B."/>
            <person name="Morin E."/>
            <person name="Kohler A."/>
            <person name="Barry K."/>
            <person name="LaButti K."/>
            <person name="Morin E."/>
            <person name="Salamov A."/>
            <person name="Lipzen A."/>
            <person name="Mereny Z."/>
            <person name="Hegedus B."/>
            <person name="Baldrian P."/>
            <person name="Stursova M."/>
            <person name="Weitz H."/>
            <person name="Taylor A."/>
            <person name="Grigoriev I.V."/>
            <person name="Nagy L.G."/>
            <person name="Martin F."/>
            <person name="Kauserud H."/>
        </authorList>
    </citation>
    <scope>NUCLEOTIDE SEQUENCE</scope>
    <source>
        <strain evidence="6">9284</strain>
    </source>
</reference>
<keyword evidence="2 4" id="KW-0663">Pyridoxal phosphate</keyword>
<dbReference type="SUPFAM" id="SSF53383">
    <property type="entry name" value="PLP-dependent transferases"/>
    <property type="match status" value="1"/>
</dbReference>
<feature type="modified residue" description="N6-(pyridoxal phosphate)lysine" evidence="4">
    <location>
        <position position="423"/>
    </location>
</feature>
<feature type="domain" description="L-tyrosine decarboxylase C-terminal" evidence="5">
    <location>
        <begin position="577"/>
        <end position="680"/>
    </location>
</feature>
<dbReference type="GO" id="GO:0019752">
    <property type="term" value="P:carboxylic acid metabolic process"/>
    <property type="evidence" value="ECO:0007669"/>
    <property type="project" value="InterPro"/>
</dbReference>
<name>A0AAD7BI93_9AGAR</name>
<dbReference type="Pfam" id="PF00282">
    <property type="entry name" value="Pyridoxal_deC"/>
    <property type="match status" value="1"/>
</dbReference>
<dbReference type="PANTHER" id="PTHR42735:SF4">
    <property type="entry name" value="PYRIDOXAL PHOSPHATE-DEPENDENT DECARBOXYLASE FAMILY PROTEIN"/>
    <property type="match status" value="1"/>
</dbReference>
<dbReference type="GO" id="GO:0016830">
    <property type="term" value="F:carbon-carbon lyase activity"/>
    <property type="evidence" value="ECO:0007669"/>
    <property type="project" value="InterPro"/>
</dbReference>
<evidence type="ECO:0000313" key="6">
    <source>
        <dbReference type="EMBL" id="KAJ7622127.1"/>
    </source>
</evidence>
<dbReference type="Proteomes" id="UP001221142">
    <property type="component" value="Unassembled WGS sequence"/>
</dbReference>
<evidence type="ECO:0000256" key="2">
    <source>
        <dbReference type="ARBA" id="ARBA00022898"/>
    </source>
</evidence>
<evidence type="ECO:0000313" key="7">
    <source>
        <dbReference type="Proteomes" id="UP001221142"/>
    </source>
</evidence>
<comment type="cofactor">
    <cofactor evidence="1 4">
        <name>pyridoxal 5'-phosphate</name>
        <dbReference type="ChEBI" id="CHEBI:597326"/>
    </cofactor>
</comment>
<protein>
    <submittedName>
        <fullName evidence="6">PLP-dependent transferase</fullName>
    </submittedName>
</protein>
<organism evidence="6 7">
    <name type="scientific">Roridomyces roridus</name>
    <dbReference type="NCBI Taxonomy" id="1738132"/>
    <lineage>
        <taxon>Eukaryota</taxon>
        <taxon>Fungi</taxon>
        <taxon>Dikarya</taxon>
        <taxon>Basidiomycota</taxon>
        <taxon>Agaricomycotina</taxon>
        <taxon>Agaricomycetes</taxon>
        <taxon>Agaricomycetidae</taxon>
        <taxon>Agaricales</taxon>
        <taxon>Marasmiineae</taxon>
        <taxon>Mycenaceae</taxon>
        <taxon>Roridomyces</taxon>
    </lineage>
</organism>
<dbReference type="Gene3D" id="3.40.640.10">
    <property type="entry name" value="Type I PLP-dependent aspartate aminotransferase-like (Major domain)"/>
    <property type="match status" value="1"/>
</dbReference>
<evidence type="ECO:0000259" key="5">
    <source>
        <dbReference type="Pfam" id="PF21391"/>
    </source>
</evidence>
<sequence>HELIAACFIGPRAENSNKIKEIFDSVLLQHVETRRNYRPEDGDFITAEMMNSETYTDTMRLTQTLVDTLGGLLSRYSIPFFSPRYLGHMCMETSIPALAGWLMSILYNPNNVAFEVSPITTTIELLVGQQLCEMLGYKAERNVEPWGHLAADGTIANMESMWAARSLKFYPLSLHAAVTRDNRPLAFIASEFKVPVWDSPEPQLFSSLTTWQLLNLAPSVILNIPGQLVSQYSISADFLTETLAPYLAQTTGKDTLLRMYDVSTEPCYLLPSTRHYSWPKAAALLGIGSANCINVPVDCNACMDMHELETALQACLDARRPVYAVVAVIGSTEEGSVDPLQDIIALRDEFALRGLSFIVHADAAWGGYFASMLRPPPPRESHRQDKVNSNSARCVPAIPLHSHTAVKLRALGRADSITIDPHKSGYIPYPAGGLCYRDGRMRHLLTWSAPYLIQGKDGTSIGIYGIEGSKPGAPAVACFLHHMVLGLHAEGHGALLGEVCWTSRRFAAHWATMSSSHTSFLVIPFNAFPDESHQDLIRTFVLNKSNEEIIHAADEKPYDLLCSLGSELNINAFACNFRIDGRINDDVEEANALNRRIFDRFSITRPAQDNKDCALFLSSTVFKHSEYGECVRNFQRRMGLETESRQDLFVLRNVVMSPFSSTNMNLVKELADEFQRVLEEETQEAIRCNTIGVQIHQFIMQGGGAEDELYLVYRPCFHRANGRRQVILRAGIQDARRQREFQEAREECPDGVFMLATAEEMTLEDILSGTSVSGVVSGPGFSLQSPTQISIICVLKNRPLDSRYRDKEYPVSHTPFYVYGAPIGGLHISHILTRAPNAEILSSDVTLDVHPPLPSSDLRDGKLIARIQRSEASMQPLAAQHMPFKPTSRFAVEIFTDSRDADDPGPRLTYGGTRVARGTITLGRRVFVDCDSLN</sequence>
<evidence type="ECO:0000256" key="1">
    <source>
        <dbReference type="ARBA" id="ARBA00001933"/>
    </source>
</evidence>
<dbReference type="PANTHER" id="PTHR42735">
    <property type="match status" value="1"/>
</dbReference>
<feature type="non-terminal residue" evidence="6">
    <location>
        <position position="934"/>
    </location>
</feature>
<evidence type="ECO:0000256" key="4">
    <source>
        <dbReference type="PIRSR" id="PIRSR602129-50"/>
    </source>
</evidence>
<proteinExistence type="predicted"/>